<sequence length="85" mass="9440">MSDELTEPLLQPNSGGDHMRKLSSQKSPGLSLVANLKALLINIKSHVNPTHRSLLEMNTNPHLILGSCFFFWKLSAIQIALSKEM</sequence>
<organism evidence="2 3">
    <name type="scientific">Caerostris extrusa</name>
    <name type="common">Bark spider</name>
    <name type="synonym">Caerostris bankana</name>
    <dbReference type="NCBI Taxonomy" id="172846"/>
    <lineage>
        <taxon>Eukaryota</taxon>
        <taxon>Metazoa</taxon>
        <taxon>Ecdysozoa</taxon>
        <taxon>Arthropoda</taxon>
        <taxon>Chelicerata</taxon>
        <taxon>Arachnida</taxon>
        <taxon>Araneae</taxon>
        <taxon>Araneomorphae</taxon>
        <taxon>Entelegynae</taxon>
        <taxon>Araneoidea</taxon>
        <taxon>Araneidae</taxon>
        <taxon>Caerostris</taxon>
    </lineage>
</organism>
<dbReference type="AlphaFoldDB" id="A0AAV4RFV6"/>
<evidence type="ECO:0000313" key="3">
    <source>
        <dbReference type="Proteomes" id="UP001054945"/>
    </source>
</evidence>
<accession>A0AAV4RFV6</accession>
<evidence type="ECO:0000313" key="2">
    <source>
        <dbReference type="EMBL" id="GIY20565.1"/>
    </source>
</evidence>
<keyword evidence="3" id="KW-1185">Reference proteome</keyword>
<feature type="region of interest" description="Disordered" evidence="1">
    <location>
        <begin position="1"/>
        <end position="24"/>
    </location>
</feature>
<protein>
    <submittedName>
        <fullName evidence="2">Uncharacterized protein</fullName>
    </submittedName>
</protein>
<proteinExistence type="predicted"/>
<evidence type="ECO:0000256" key="1">
    <source>
        <dbReference type="SAM" id="MobiDB-lite"/>
    </source>
</evidence>
<dbReference type="EMBL" id="BPLR01007908">
    <property type="protein sequence ID" value="GIY20565.1"/>
    <property type="molecule type" value="Genomic_DNA"/>
</dbReference>
<comment type="caution">
    <text evidence="2">The sequence shown here is derived from an EMBL/GenBank/DDBJ whole genome shotgun (WGS) entry which is preliminary data.</text>
</comment>
<gene>
    <name evidence="2" type="ORF">CEXT_609721</name>
</gene>
<reference evidence="2 3" key="1">
    <citation type="submission" date="2021-06" db="EMBL/GenBank/DDBJ databases">
        <title>Caerostris extrusa draft genome.</title>
        <authorList>
            <person name="Kono N."/>
            <person name="Arakawa K."/>
        </authorList>
    </citation>
    <scope>NUCLEOTIDE SEQUENCE [LARGE SCALE GENOMIC DNA]</scope>
</reference>
<name>A0AAV4RFV6_CAEEX</name>
<dbReference type="Proteomes" id="UP001054945">
    <property type="component" value="Unassembled WGS sequence"/>
</dbReference>